<proteinExistence type="predicted"/>
<evidence type="ECO:0000256" key="2">
    <source>
        <dbReference type="SAM" id="Phobius"/>
    </source>
</evidence>
<keyword evidence="2" id="KW-0812">Transmembrane</keyword>
<evidence type="ECO:0000313" key="4">
    <source>
        <dbReference type="Proteomes" id="UP000019485"/>
    </source>
</evidence>
<feature type="transmembrane region" description="Helical" evidence="2">
    <location>
        <begin position="103"/>
        <end position="125"/>
    </location>
</feature>
<evidence type="ECO:0000313" key="3">
    <source>
        <dbReference type="EMBL" id="ETA71145.1"/>
    </source>
</evidence>
<reference evidence="3 4" key="1">
    <citation type="submission" date="2013-08" db="EMBL/GenBank/DDBJ databases">
        <authorList>
            <consortium name="DOE Joint Genome Institute"/>
            <person name="Eisen J."/>
            <person name="Huntemann M."/>
            <person name="Han J."/>
            <person name="Chen A."/>
            <person name="Kyrpides N."/>
            <person name="Mavromatis K."/>
            <person name="Markowitz V."/>
            <person name="Palaniappan K."/>
            <person name="Ivanova N."/>
            <person name="Schaumberg A."/>
            <person name="Pati A."/>
            <person name="Liolios K."/>
            <person name="Nordberg H.P."/>
            <person name="Cantor M.N."/>
            <person name="Hua S.X."/>
            <person name="Woyke T."/>
        </authorList>
    </citation>
    <scope>NUCLEOTIDE SEQUENCE [LARGE SCALE GENOMIC DNA]</scope>
    <source>
        <strain evidence="3 4">DSM 44927</strain>
    </source>
</reference>
<dbReference type="EMBL" id="AZAN01000001">
    <property type="protein sequence ID" value="ETA71145.1"/>
    <property type="molecule type" value="Genomic_DNA"/>
</dbReference>
<feature type="region of interest" description="Disordered" evidence="1">
    <location>
        <begin position="1"/>
        <end position="23"/>
    </location>
</feature>
<gene>
    <name evidence="3" type="ORF">ActroDRAFT_0171</name>
</gene>
<dbReference type="AlphaFoldDB" id="W9DZW6"/>
<accession>W9DZW6</accession>
<feature type="transmembrane region" description="Helical" evidence="2">
    <location>
        <begin position="64"/>
        <end position="82"/>
    </location>
</feature>
<name>W9DZW6_9ACTN</name>
<sequence length="151" mass="15308">MAARKASRGADITEDPDLRNPTSNCNEIQRVTLVAAPVVKQLASKSTSTIQLPGAGYAATTGRGVLAALAILAGLLPLLGRITRPQTARFERFTASDRRLRNALASGLAAVALTAAVSACSSAGAGSATSTPSQAVSRCCDAATSGQNEPQ</sequence>
<dbReference type="HOGENOM" id="CLU_1727455_0_0_11"/>
<keyword evidence="2" id="KW-1133">Transmembrane helix</keyword>
<organism evidence="3 4">
    <name type="scientific">Actinospica robiniae DSM 44927</name>
    <dbReference type="NCBI Taxonomy" id="479430"/>
    <lineage>
        <taxon>Bacteria</taxon>
        <taxon>Bacillati</taxon>
        <taxon>Actinomycetota</taxon>
        <taxon>Actinomycetes</taxon>
        <taxon>Catenulisporales</taxon>
        <taxon>Actinospicaceae</taxon>
        <taxon>Actinospica</taxon>
    </lineage>
</organism>
<dbReference type="RefSeq" id="WP_034260466.1">
    <property type="nucleotide sequence ID" value="NZ_KI632511.1"/>
</dbReference>
<evidence type="ECO:0000256" key="1">
    <source>
        <dbReference type="SAM" id="MobiDB-lite"/>
    </source>
</evidence>
<dbReference type="Proteomes" id="UP000019485">
    <property type="component" value="Unassembled WGS sequence"/>
</dbReference>
<keyword evidence="4" id="KW-1185">Reference proteome</keyword>
<comment type="caution">
    <text evidence="3">The sequence shown here is derived from an EMBL/GenBank/DDBJ whole genome shotgun (WGS) entry which is preliminary data.</text>
</comment>
<protein>
    <submittedName>
        <fullName evidence="3">Uncharacterized protein</fullName>
    </submittedName>
</protein>
<keyword evidence="2" id="KW-0472">Membrane</keyword>